<dbReference type="Gene3D" id="1.10.10.10">
    <property type="entry name" value="Winged helix-like DNA-binding domain superfamily/Winged helix DNA-binding domain"/>
    <property type="match status" value="1"/>
</dbReference>
<organism evidence="5 6">
    <name type="scientific">Paenibacillus flagellatus</name>
    <dbReference type="NCBI Taxonomy" id="2211139"/>
    <lineage>
        <taxon>Bacteria</taxon>
        <taxon>Bacillati</taxon>
        <taxon>Bacillota</taxon>
        <taxon>Bacilli</taxon>
        <taxon>Bacillales</taxon>
        <taxon>Paenibacillaceae</taxon>
        <taxon>Paenibacillus</taxon>
    </lineage>
</organism>
<dbReference type="PANTHER" id="PTHR30146">
    <property type="entry name" value="LACI-RELATED TRANSCRIPTIONAL REPRESSOR"/>
    <property type="match status" value="1"/>
</dbReference>
<dbReference type="CDD" id="cd07377">
    <property type="entry name" value="WHTH_GntR"/>
    <property type="match status" value="1"/>
</dbReference>
<gene>
    <name evidence="5" type="ORF">DLM86_07490</name>
</gene>
<evidence type="ECO:0000256" key="2">
    <source>
        <dbReference type="ARBA" id="ARBA00023125"/>
    </source>
</evidence>
<dbReference type="SUPFAM" id="SSF53822">
    <property type="entry name" value="Periplasmic binding protein-like I"/>
    <property type="match status" value="1"/>
</dbReference>
<keyword evidence="6" id="KW-1185">Reference proteome</keyword>
<dbReference type="Gene3D" id="3.40.50.2300">
    <property type="match status" value="2"/>
</dbReference>
<dbReference type="PANTHER" id="PTHR30146:SF109">
    <property type="entry name" value="HTH-TYPE TRANSCRIPTIONAL REGULATOR GALS"/>
    <property type="match status" value="1"/>
</dbReference>
<dbReference type="Proteomes" id="UP000247476">
    <property type="component" value="Unassembled WGS sequence"/>
</dbReference>
<evidence type="ECO:0000256" key="3">
    <source>
        <dbReference type="ARBA" id="ARBA00023163"/>
    </source>
</evidence>
<feature type="domain" description="HTH gntR-type" evidence="4">
    <location>
        <begin position="9"/>
        <end position="77"/>
    </location>
</feature>
<dbReference type="SMART" id="SM00345">
    <property type="entry name" value="HTH_GNTR"/>
    <property type="match status" value="1"/>
</dbReference>
<evidence type="ECO:0000256" key="1">
    <source>
        <dbReference type="ARBA" id="ARBA00023015"/>
    </source>
</evidence>
<dbReference type="InterPro" id="IPR036388">
    <property type="entry name" value="WH-like_DNA-bd_sf"/>
</dbReference>
<evidence type="ECO:0000313" key="6">
    <source>
        <dbReference type="Proteomes" id="UP000247476"/>
    </source>
</evidence>
<protein>
    <submittedName>
        <fullName evidence="5">GntR family transcriptional regulator</fullName>
    </submittedName>
</protein>
<proteinExistence type="predicted"/>
<keyword evidence="2" id="KW-0238">DNA-binding</keyword>
<dbReference type="RefSeq" id="WP_110839368.1">
    <property type="nucleotide sequence ID" value="NZ_QJVJ01000003.1"/>
</dbReference>
<accession>A0A2V5KUH1</accession>
<evidence type="ECO:0000259" key="4">
    <source>
        <dbReference type="PROSITE" id="PS50949"/>
    </source>
</evidence>
<dbReference type="InterPro" id="IPR036390">
    <property type="entry name" value="WH_DNA-bd_sf"/>
</dbReference>
<dbReference type="OrthoDB" id="9799482at2"/>
<dbReference type="Pfam" id="PF13377">
    <property type="entry name" value="Peripla_BP_3"/>
    <property type="match status" value="1"/>
</dbReference>
<dbReference type="InterPro" id="IPR000524">
    <property type="entry name" value="Tscrpt_reg_HTH_GntR"/>
</dbReference>
<reference evidence="5 6" key="1">
    <citation type="submission" date="2018-05" db="EMBL/GenBank/DDBJ databases">
        <title>Paenibacillus flagellatus sp. nov., isolated from selenium mineral soil.</title>
        <authorList>
            <person name="Dai X."/>
        </authorList>
    </citation>
    <scope>NUCLEOTIDE SEQUENCE [LARGE SCALE GENOMIC DNA]</scope>
    <source>
        <strain evidence="5 6">DXL2</strain>
    </source>
</reference>
<dbReference type="SUPFAM" id="SSF46785">
    <property type="entry name" value="Winged helix' DNA-binding domain"/>
    <property type="match status" value="1"/>
</dbReference>
<dbReference type="Pfam" id="PF00392">
    <property type="entry name" value="GntR"/>
    <property type="match status" value="1"/>
</dbReference>
<dbReference type="PRINTS" id="PR00035">
    <property type="entry name" value="HTHGNTR"/>
</dbReference>
<name>A0A2V5KUH1_9BACL</name>
<comment type="caution">
    <text evidence="5">The sequence shown here is derived from an EMBL/GenBank/DDBJ whole genome shotgun (WGS) entry which is preliminary data.</text>
</comment>
<keyword evidence="1" id="KW-0805">Transcription regulation</keyword>
<dbReference type="GO" id="GO:0003700">
    <property type="term" value="F:DNA-binding transcription factor activity"/>
    <property type="evidence" value="ECO:0007669"/>
    <property type="project" value="InterPro"/>
</dbReference>
<dbReference type="GO" id="GO:0000976">
    <property type="term" value="F:transcription cis-regulatory region binding"/>
    <property type="evidence" value="ECO:0007669"/>
    <property type="project" value="TreeGrafter"/>
</dbReference>
<dbReference type="InterPro" id="IPR028082">
    <property type="entry name" value="Peripla_BP_I"/>
</dbReference>
<dbReference type="CDD" id="cd06267">
    <property type="entry name" value="PBP1_LacI_sugar_binding-like"/>
    <property type="match status" value="1"/>
</dbReference>
<dbReference type="FunFam" id="1.10.10.10:FF:000079">
    <property type="entry name" value="GntR family transcriptional regulator"/>
    <property type="match status" value="1"/>
</dbReference>
<keyword evidence="3" id="KW-0804">Transcription</keyword>
<evidence type="ECO:0000313" key="5">
    <source>
        <dbReference type="EMBL" id="PYI55567.1"/>
    </source>
</evidence>
<sequence length="397" mass="44103">MDKQETKRVPLYSQIRAYIVERIRLNEWSADDQLPTEAALAEQFDVSRFTIKKALSALVEEGLVYRVQGKGTFIAPAAAPSDLPHVEEPPGVPTVFRPVAFIVPSIQSPLASRILAGAEDVLSERGYHVLYRSTLNDAERERDILRDCLRLGVKGILIFPADGETYNEELLRLSFNRFPVVVIDRYLRGVETNCVCSDHVGGAYDAVTKLVELGHTNIGFVSVLNKRVTSLEDRLTGYERALAHHGIPVDYRRCLFETGEARREEGEDTDPRVLLRSYLSRNPELTAVFAATVSSGLALVAAAEDLGIQVPGELSVLFFDDYEYAELSRIPPSCVVQDERTIGAEAAKLLLSIIDNPSQERRRILVPTRLVLRQSAVARSDGERLTRNRNGSIGTVT</sequence>
<dbReference type="AlphaFoldDB" id="A0A2V5KUH1"/>
<dbReference type="InterPro" id="IPR046335">
    <property type="entry name" value="LacI/GalR-like_sensor"/>
</dbReference>
<dbReference type="EMBL" id="QJVJ01000003">
    <property type="protein sequence ID" value="PYI55567.1"/>
    <property type="molecule type" value="Genomic_DNA"/>
</dbReference>
<dbReference type="PROSITE" id="PS50949">
    <property type="entry name" value="HTH_GNTR"/>
    <property type="match status" value="1"/>
</dbReference>